<accession>M1M851</accession>
<dbReference type="EMBL" id="CP004121">
    <property type="protein sequence ID" value="AGF54134.1"/>
    <property type="molecule type" value="Genomic_DNA"/>
</dbReference>
<dbReference type="STRING" id="36745.CLSAP_03110"/>
<keyword evidence="2" id="KW-1185">Reference proteome</keyword>
<reference evidence="1 2" key="1">
    <citation type="submission" date="2013-02" db="EMBL/GenBank/DDBJ databases">
        <title>Genome sequence of Clostridium saccharoperbutylacetonicum N1-4(HMT).</title>
        <authorList>
            <person name="Poehlein A."/>
            <person name="Daniel R."/>
        </authorList>
    </citation>
    <scope>NUCLEOTIDE SEQUENCE [LARGE SCALE GENOMIC DNA]</scope>
    <source>
        <strain evidence="2">N1-4(HMT)</strain>
    </source>
</reference>
<evidence type="ECO:0008006" key="3">
    <source>
        <dbReference type="Google" id="ProtNLM"/>
    </source>
</evidence>
<dbReference type="HOGENOM" id="CLU_923488_0_0_9"/>
<dbReference type="PATRIC" id="fig|931276.5.peg.297"/>
<proteinExistence type="predicted"/>
<protein>
    <recommendedName>
        <fullName evidence="3">Butirosin biosynthesis protein H N-terminal domain-containing protein</fullName>
    </recommendedName>
</protein>
<evidence type="ECO:0000313" key="1">
    <source>
        <dbReference type="EMBL" id="AGF54134.1"/>
    </source>
</evidence>
<dbReference type="AlphaFoldDB" id="M1M851"/>
<name>M1M851_9CLOT</name>
<sequence length="301" mass="34898">MLDIKPYRNDNLACGEMVFATYLEWKRIPHELMFEHSWGREFLYTDIPIAETSLKKYYNIDLQWNDISMESLVKDTRILEIDKPLALAIDLKDADWIESVYTKAFPIHCIMAIGKSGIDGFICLDPTFSDGIIKFSSRNKRARYAIMEVTQCKNNDQNFIIEELYNNARLLSTSMLFSEIRNYGKYLSESLLSNEMRMNYAELLANANLYRLNRIHKDLLNYASMLNYISVITNLDLKMFVPKLGERAKHWELIRNAVTKYYCTGNKGIVAEIGNGVIMAAEKEESLSKELLEYLNKNLGN</sequence>
<gene>
    <name evidence="1" type="ORF">Cspa_c03160</name>
</gene>
<evidence type="ECO:0000313" key="2">
    <source>
        <dbReference type="Proteomes" id="UP000011728"/>
    </source>
</evidence>
<dbReference type="RefSeq" id="WP_015390460.1">
    <property type="nucleotide sequence ID" value="NC_020291.1"/>
</dbReference>
<dbReference type="Proteomes" id="UP000011728">
    <property type="component" value="Chromosome"/>
</dbReference>
<dbReference type="KEGG" id="csr:Cspa_c03160"/>
<organism evidence="1 2">
    <name type="scientific">Clostridium saccharoperbutylacetonicum N1-4(HMT)</name>
    <dbReference type="NCBI Taxonomy" id="931276"/>
    <lineage>
        <taxon>Bacteria</taxon>
        <taxon>Bacillati</taxon>
        <taxon>Bacillota</taxon>
        <taxon>Clostridia</taxon>
        <taxon>Eubacteriales</taxon>
        <taxon>Clostridiaceae</taxon>
        <taxon>Clostridium</taxon>
    </lineage>
</organism>